<feature type="DNA-binding region" description="OmpR/PhoB-type" evidence="2">
    <location>
        <begin position="3"/>
        <end position="101"/>
    </location>
</feature>
<dbReference type="KEGG" id="dko:I596_3572"/>
<sequence length="803" mass="85012">MTPGVFRFDDCSLHVASRELYRAGERVTVPPLVFDCLVYLIQHRDRAVGRDELVAAVWGRTSVSDAAIGKTILTVRRAIGDTGETQRLLRTVPRYGFRWIAAVETDEAVPGVGAPATGDLAHVHAAIPPAESPSAGRRDAVGVVLAVALLAAAAVAWFAAGTWQPGAPVVAVPDAVDLPAHAAAVLPAEIAAAPEDDWLRLGVMDLIATRLRDGGVATLPSDNVVRLVPTGAGREAAVTAVRRVTAEGLLIAPAARRAGPNWIVRAELVDTVGASQPVEVEADTVVAAARAVADRVLERLGKRLPAAATGEPSETELLQRIDALRLARQATAARALIDAATPAAQRSLPVRMRRAQIDLDLGNSEVARQQLEALADEVSAEADPVTQARIQRSLCIALSRLGQSEAALHACDRAITLLDGQNLPSDVARANNNRGVVHLMRESYALASQDFARARVAATLAADALLVAQIDGNLSNLHALQGRYAEVIATQQRIGERFERFGMIDEYVTSLINIGTAQITLLRPLDALETSARVMAQLPRVTHAGTRLHAYLERANALDLNGRLGELRATLERTVEEAGRDGYPAEQAIARTGLARLALAQDRPAVALTLARQALAALPSPAYNPHRAAAWRAVALSLQALDRIEEAGTETRAFVAWAATSRDDSVALFARLAEAEQAVAERHPDAARAAYADALAMAERWSVPDVLREVAGGYGRFLLAQGDLPEASSVIGRVAGYADVDFESADLQRALYHALGQDGAAAAAWAQARRLAGERPLPPAPEAAVQPVAEKSSSGNGSDTPAE</sequence>
<evidence type="ECO:0000259" key="5">
    <source>
        <dbReference type="PROSITE" id="PS51755"/>
    </source>
</evidence>
<keyword evidence="1 2" id="KW-0238">DNA-binding</keyword>
<dbReference type="InterPro" id="IPR036388">
    <property type="entry name" value="WH-like_DNA-bd_sf"/>
</dbReference>
<evidence type="ECO:0000256" key="4">
    <source>
        <dbReference type="SAM" id="Phobius"/>
    </source>
</evidence>
<feature type="domain" description="OmpR/PhoB-type" evidence="5">
    <location>
        <begin position="3"/>
        <end position="101"/>
    </location>
</feature>
<accession>A0A160DYL0</accession>
<protein>
    <submittedName>
        <fullName evidence="6">Transcriptional regulator, CadC family</fullName>
    </submittedName>
</protein>
<organism evidence="6 7">
    <name type="scientific">Dokdonella koreensis DS-123</name>
    <dbReference type="NCBI Taxonomy" id="1300342"/>
    <lineage>
        <taxon>Bacteria</taxon>
        <taxon>Pseudomonadati</taxon>
        <taxon>Pseudomonadota</taxon>
        <taxon>Gammaproteobacteria</taxon>
        <taxon>Lysobacterales</taxon>
        <taxon>Rhodanobacteraceae</taxon>
        <taxon>Dokdonella</taxon>
    </lineage>
</organism>
<feature type="region of interest" description="Disordered" evidence="3">
    <location>
        <begin position="773"/>
        <end position="803"/>
    </location>
</feature>
<dbReference type="Gene3D" id="1.25.40.10">
    <property type="entry name" value="Tetratricopeptide repeat domain"/>
    <property type="match status" value="2"/>
</dbReference>
<reference evidence="6 7" key="1">
    <citation type="submission" date="2016-04" db="EMBL/GenBank/DDBJ databases">
        <title>Complete genome sequence of Dokdonella koreensis DS-123T.</title>
        <authorList>
            <person name="Kim J.F."/>
            <person name="Lee H."/>
            <person name="Kwak M.-J."/>
        </authorList>
    </citation>
    <scope>NUCLEOTIDE SEQUENCE [LARGE SCALE GENOMIC DNA]</scope>
    <source>
        <strain evidence="6 7">DS-123</strain>
    </source>
</reference>
<dbReference type="GO" id="GO:0006355">
    <property type="term" value="P:regulation of DNA-templated transcription"/>
    <property type="evidence" value="ECO:0007669"/>
    <property type="project" value="InterPro"/>
</dbReference>
<dbReference type="Gene3D" id="1.10.10.10">
    <property type="entry name" value="Winged helix-like DNA-binding domain superfamily/Winged helix DNA-binding domain"/>
    <property type="match status" value="1"/>
</dbReference>
<evidence type="ECO:0000256" key="2">
    <source>
        <dbReference type="PROSITE-ProRule" id="PRU01091"/>
    </source>
</evidence>
<dbReference type="InterPro" id="IPR011990">
    <property type="entry name" value="TPR-like_helical_dom_sf"/>
</dbReference>
<evidence type="ECO:0000256" key="3">
    <source>
        <dbReference type="SAM" id="MobiDB-lite"/>
    </source>
</evidence>
<dbReference type="EMBL" id="CP015249">
    <property type="protein sequence ID" value="ANB19560.1"/>
    <property type="molecule type" value="Genomic_DNA"/>
</dbReference>
<evidence type="ECO:0000313" key="6">
    <source>
        <dbReference type="EMBL" id="ANB19560.1"/>
    </source>
</evidence>
<dbReference type="CDD" id="cd00383">
    <property type="entry name" value="trans_reg_C"/>
    <property type="match status" value="1"/>
</dbReference>
<dbReference type="Pfam" id="PF00486">
    <property type="entry name" value="Trans_reg_C"/>
    <property type="match status" value="1"/>
</dbReference>
<dbReference type="RefSeq" id="WP_067650546.1">
    <property type="nucleotide sequence ID" value="NZ_CP015249.1"/>
</dbReference>
<dbReference type="SUPFAM" id="SSF48452">
    <property type="entry name" value="TPR-like"/>
    <property type="match status" value="2"/>
</dbReference>
<evidence type="ECO:0000256" key="1">
    <source>
        <dbReference type="ARBA" id="ARBA00023125"/>
    </source>
</evidence>
<name>A0A160DYL0_9GAMM</name>
<feature type="transmembrane region" description="Helical" evidence="4">
    <location>
        <begin position="140"/>
        <end position="160"/>
    </location>
</feature>
<dbReference type="SUPFAM" id="SSF46894">
    <property type="entry name" value="C-terminal effector domain of the bipartite response regulators"/>
    <property type="match status" value="1"/>
</dbReference>
<feature type="compositionally biased region" description="Polar residues" evidence="3">
    <location>
        <begin position="791"/>
        <end position="803"/>
    </location>
</feature>
<evidence type="ECO:0000313" key="7">
    <source>
        <dbReference type="Proteomes" id="UP000076830"/>
    </source>
</evidence>
<dbReference type="GO" id="GO:0003677">
    <property type="term" value="F:DNA binding"/>
    <property type="evidence" value="ECO:0007669"/>
    <property type="project" value="UniProtKB-UniRule"/>
</dbReference>
<keyword evidence="7" id="KW-1185">Reference proteome</keyword>
<gene>
    <name evidence="6" type="ORF">I596_3572</name>
</gene>
<keyword evidence="4" id="KW-0472">Membrane</keyword>
<dbReference type="Proteomes" id="UP000076830">
    <property type="component" value="Chromosome"/>
</dbReference>
<dbReference type="InterPro" id="IPR001867">
    <property type="entry name" value="OmpR/PhoB-type_DNA-bd"/>
</dbReference>
<keyword evidence="4" id="KW-1133">Transmembrane helix</keyword>
<keyword evidence="4" id="KW-0812">Transmembrane</keyword>
<dbReference type="AlphaFoldDB" id="A0A160DYL0"/>
<dbReference type="InterPro" id="IPR016032">
    <property type="entry name" value="Sig_transdc_resp-reg_C-effctor"/>
</dbReference>
<proteinExistence type="predicted"/>
<dbReference type="GO" id="GO:0000160">
    <property type="term" value="P:phosphorelay signal transduction system"/>
    <property type="evidence" value="ECO:0007669"/>
    <property type="project" value="InterPro"/>
</dbReference>
<dbReference type="STRING" id="1300342.I596_3572"/>
<dbReference type="SMART" id="SM00862">
    <property type="entry name" value="Trans_reg_C"/>
    <property type="match status" value="1"/>
</dbReference>
<dbReference type="PROSITE" id="PS51755">
    <property type="entry name" value="OMPR_PHOB"/>
    <property type="match status" value="1"/>
</dbReference>